<dbReference type="Proteomes" id="UP000828048">
    <property type="component" value="Chromosome 9"/>
</dbReference>
<sequence>MRFVSVSATAESSVNEQSLLTARERRQLRNEKRESKTGHNWKEEVEEMLIKKPKVKKIPWKEEFNLDRLAQLGPQWWILRVPRSSAQYTSERLAQLLERKFPHMEIKVYYPVVNVTRKLKNGSYSVKPKALFPSNVFLRCIMNKDIHDFVRESAGIGGFVTTKVGNTKKQMNRPKPLPTDDMEEIFQRAKEEQEKADETFKEEQQREETINPEKMNLVYTDSRLTPGEFTESTIDPKPKRRSRKTSRLPTRDQLIREQDKLLRPGSTVRVLSGSFAEFTGVLEKLDRKTERATVGLALFGKQTLVDLDVNEIVLETK</sequence>
<gene>
    <name evidence="1" type="ORF">Vadar_012508</name>
</gene>
<accession>A0ACB7ZK54</accession>
<proteinExistence type="predicted"/>
<name>A0ACB7ZK54_9ERIC</name>
<comment type="caution">
    <text evidence="1">The sequence shown here is derived from an EMBL/GenBank/DDBJ whole genome shotgun (WGS) entry which is preliminary data.</text>
</comment>
<dbReference type="EMBL" id="CM037159">
    <property type="protein sequence ID" value="KAH7865871.1"/>
    <property type="molecule type" value="Genomic_DNA"/>
</dbReference>
<organism evidence="1 2">
    <name type="scientific">Vaccinium darrowii</name>
    <dbReference type="NCBI Taxonomy" id="229202"/>
    <lineage>
        <taxon>Eukaryota</taxon>
        <taxon>Viridiplantae</taxon>
        <taxon>Streptophyta</taxon>
        <taxon>Embryophyta</taxon>
        <taxon>Tracheophyta</taxon>
        <taxon>Spermatophyta</taxon>
        <taxon>Magnoliopsida</taxon>
        <taxon>eudicotyledons</taxon>
        <taxon>Gunneridae</taxon>
        <taxon>Pentapetalae</taxon>
        <taxon>asterids</taxon>
        <taxon>Ericales</taxon>
        <taxon>Ericaceae</taxon>
        <taxon>Vaccinioideae</taxon>
        <taxon>Vaccinieae</taxon>
        <taxon>Vaccinium</taxon>
    </lineage>
</organism>
<evidence type="ECO:0000313" key="1">
    <source>
        <dbReference type="EMBL" id="KAH7865871.1"/>
    </source>
</evidence>
<reference evidence="1 2" key="1">
    <citation type="journal article" date="2021" name="Hortic Res">
        <title>High-quality reference genome and annotation aids understanding of berry development for evergreen blueberry (Vaccinium darrowii).</title>
        <authorList>
            <person name="Yu J."/>
            <person name="Hulse-Kemp A.M."/>
            <person name="Babiker E."/>
            <person name="Staton M."/>
        </authorList>
    </citation>
    <scope>NUCLEOTIDE SEQUENCE [LARGE SCALE GENOMIC DNA]</scope>
    <source>
        <strain evidence="2">cv. NJ 8807/NJ 8810</strain>
        <tissue evidence="1">Young leaf</tissue>
    </source>
</reference>
<protein>
    <submittedName>
        <fullName evidence="1">Uncharacterized protein</fullName>
    </submittedName>
</protein>
<evidence type="ECO:0000313" key="2">
    <source>
        <dbReference type="Proteomes" id="UP000828048"/>
    </source>
</evidence>
<keyword evidence="2" id="KW-1185">Reference proteome</keyword>